<feature type="region of interest" description="Disordered" evidence="3">
    <location>
        <begin position="1017"/>
        <end position="1140"/>
    </location>
</feature>
<dbReference type="InterPro" id="IPR000169">
    <property type="entry name" value="Pept_cys_AS"/>
</dbReference>
<feature type="compositionally biased region" description="Basic and acidic residues" evidence="3">
    <location>
        <begin position="821"/>
        <end position="904"/>
    </location>
</feature>
<feature type="active site" evidence="2">
    <location>
        <position position="201"/>
    </location>
</feature>
<protein>
    <recommendedName>
        <fullName evidence="4">Calpain catalytic domain-containing protein</fullName>
    </recommendedName>
</protein>
<organism evidence="5 6">
    <name type="scientific">Sporothrix eucalyptigena</name>
    <dbReference type="NCBI Taxonomy" id="1812306"/>
    <lineage>
        <taxon>Eukaryota</taxon>
        <taxon>Fungi</taxon>
        <taxon>Dikarya</taxon>
        <taxon>Ascomycota</taxon>
        <taxon>Pezizomycotina</taxon>
        <taxon>Sordariomycetes</taxon>
        <taxon>Sordariomycetidae</taxon>
        <taxon>Ophiostomatales</taxon>
        <taxon>Ophiostomataceae</taxon>
        <taxon>Sporothrix</taxon>
    </lineage>
</organism>
<feature type="compositionally biased region" description="Basic and acidic residues" evidence="3">
    <location>
        <begin position="723"/>
        <end position="737"/>
    </location>
</feature>
<comment type="similarity">
    <text evidence="1">Belongs to the peptidase C2 family.</text>
</comment>
<sequence length="1185" mass="132793">MYTRNRRLIKEDSSDSESDQNDVEIQKARRRWAARGSPSTDSTTAADKKKKKKKLPPQESIDKIWERFSQKRFSKAMKVLPFSPVAPSPLSERANELLSVGYERAAEECRRKVKKIIQECRRVNMRYRDPGWDIDWDLKMSKGDCLNSLGETTFDVSLKNMVRISASVPKAVKRVHEIFEKPTFMKTLSGSDVKQGSLGDCWFISCVSGLANVPGGLQRACVEYDTKIGIYGFVFYRDGEWIYSIIDDKLYLTSPSWDSPSFQRDLLSQIDQDDIERVYRKTYQTGSKALFFAQNKDQNETWLPLMEKAYAKAHGDYDSLTGGWIGEGLEDLTGGVTTELLMSDIFDTDSFWDNELSRVNEEFLFGCTTGLLDGGYGDRDGITEGHAYNIMEAKTLKNGTRLLKLRNPWGKVKAGTWEGAWSDGSKEWTTETKEEVGHTFGSDSTFWISYEDFMLKFQNVDRTRLFRDPDWLCCQRWIGVDVPWKTSYNEKFHIKLTKESPLVLVLSQLDSRYFQGLTGQYYFRLHFRLHEQDRPGAEDYIVRSHGNYLMDRSVSVELPSMEPGNYSIFLSVVAERESKKLSVEDVVKRELKKRVENEKLAQVGQAYDLAHSKAAAHLEELAKLRKKSDQVKASDERKRERRKDWAKRHLLKDIQKRQQKKNDEKTKARAAAAKEEERKKKDAEEAAEKKKKDEAEAEEKKKKAEEANPKDKESQTESPPAPETEKKDAEKDKKDTETAESSSVQADLQASAATVVGTATSASTEDDVISASTSGSSTPLKTPLDTPKSETITEPMLDAAGGDLVIVPPVTEEASTAQPHTDSDEKADEKAAEASTEMKEEKPAEKPDDKPTEKVEKSEDKAAKSDEEADGKGKEAEEKKDEKEKAEEKKDDKNKADKDSKSGDETSSSKSDSSKTESKTKTKKTRAPPPPPPPPVDDDSSDSPIEDWEEWYSSDDLSTKATRAAAAATTTATPAKEEEDTDDEKDPVPWNAICVVGIRVYSKDENLELRVVMEGGDLSEGGMGERGEADLDNAQANAGGQRVRKDELTSYETEREDKPIKEKKEKKRTDNGEESSVEKDKQESDADNKDAAKDKTDDTKTNEAKEATTDDKPDAVATDDKTDKDETPAPAPAPVDDGFGLAQYTTIVQKDDEEFEKASAPVTGGKAEALPSATTVVVDDTMMWG</sequence>
<comment type="caution">
    <text evidence="5">The sequence shown here is derived from an EMBL/GenBank/DDBJ whole genome shotgun (WGS) entry which is preliminary data.</text>
</comment>
<proteinExistence type="inferred from homology"/>
<dbReference type="PROSITE" id="PS50203">
    <property type="entry name" value="CALPAIN_CAT"/>
    <property type="match status" value="1"/>
</dbReference>
<feature type="compositionally biased region" description="Low complexity" evidence="3">
    <location>
        <begin position="750"/>
        <end position="763"/>
    </location>
</feature>
<dbReference type="Gene3D" id="3.90.70.10">
    <property type="entry name" value="Cysteine proteinases"/>
    <property type="match status" value="1"/>
</dbReference>
<dbReference type="PROSITE" id="PS00139">
    <property type="entry name" value="THIOL_PROTEASE_CYS"/>
    <property type="match status" value="1"/>
</dbReference>
<dbReference type="InterPro" id="IPR022684">
    <property type="entry name" value="Calpain_cysteine_protease"/>
</dbReference>
<reference evidence="5 6" key="1">
    <citation type="submission" date="2024-01" db="EMBL/GenBank/DDBJ databases">
        <authorList>
            <person name="Allen C."/>
            <person name="Tagirdzhanova G."/>
        </authorList>
    </citation>
    <scope>NUCLEOTIDE SEQUENCE [LARGE SCALE GENOMIC DNA]</scope>
</reference>
<evidence type="ECO:0000313" key="5">
    <source>
        <dbReference type="EMBL" id="CAK7234354.1"/>
    </source>
</evidence>
<feature type="compositionally biased region" description="Basic and acidic residues" evidence="3">
    <location>
        <begin position="626"/>
        <end position="638"/>
    </location>
</feature>
<feature type="active site" evidence="2">
    <location>
        <position position="407"/>
    </location>
</feature>
<dbReference type="InterPro" id="IPR038765">
    <property type="entry name" value="Papain-like_cys_pep_sf"/>
</dbReference>
<dbReference type="PANTHER" id="PTHR10183:SF397">
    <property type="entry name" value="CALPAIN CATALYTIC DOMAIN-CONTAINING PROTEIN"/>
    <property type="match status" value="1"/>
</dbReference>
<evidence type="ECO:0000256" key="1">
    <source>
        <dbReference type="ARBA" id="ARBA00007623"/>
    </source>
</evidence>
<evidence type="ECO:0000313" key="6">
    <source>
        <dbReference type="Proteomes" id="UP001642482"/>
    </source>
</evidence>
<dbReference type="EMBL" id="CAWUHD010000133">
    <property type="protein sequence ID" value="CAK7234354.1"/>
    <property type="molecule type" value="Genomic_DNA"/>
</dbReference>
<evidence type="ECO:0000256" key="2">
    <source>
        <dbReference type="PROSITE-ProRule" id="PRU00239"/>
    </source>
</evidence>
<keyword evidence="6" id="KW-1185">Reference proteome</keyword>
<dbReference type="InterPro" id="IPR001300">
    <property type="entry name" value="Peptidase_C2_calpain_cat"/>
</dbReference>
<feature type="compositionally biased region" description="Basic and acidic residues" evidence="3">
    <location>
        <begin position="651"/>
        <end position="715"/>
    </location>
</feature>
<feature type="domain" description="Calpain catalytic" evidence="4">
    <location>
        <begin position="173"/>
        <end position="466"/>
    </location>
</feature>
<dbReference type="SMART" id="SM00230">
    <property type="entry name" value="CysPc"/>
    <property type="match status" value="1"/>
</dbReference>
<dbReference type="SUPFAM" id="SSF54001">
    <property type="entry name" value="Cysteine proteinases"/>
    <property type="match status" value="1"/>
</dbReference>
<keyword evidence="2" id="KW-0645">Protease</keyword>
<accession>A0ABP0CQH8</accession>
<evidence type="ECO:0000256" key="3">
    <source>
        <dbReference type="SAM" id="MobiDB-lite"/>
    </source>
</evidence>
<feature type="region of interest" description="Disordered" evidence="3">
    <location>
        <begin position="626"/>
        <end position="989"/>
    </location>
</feature>
<dbReference type="PANTHER" id="PTHR10183">
    <property type="entry name" value="CALPAIN"/>
    <property type="match status" value="1"/>
</dbReference>
<evidence type="ECO:0000259" key="4">
    <source>
        <dbReference type="PROSITE" id="PS50203"/>
    </source>
</evidence>
<dbReference type="Pfam" id="PF00648">
    <property type="entry name" value="Peptidase_C2"/>
    <property type="match status" value="1"/>
</dbReference>
<feature type="compositionally biased region" description="Polar residues" evidence="3">
    <location>
        <begin position="770"/>
        <end position="780"/>
    </location>
</feature>
<dbReference type="PRINTS" id="PR00704">
    <property type="entry name" value="CALPAIN"/>
</dbReference>
<keyword evidence="2" id="KW-0378">Hydrolase</keyword>
<feature type="compositionally biased region" description="Basic residues" evidence="3">
    <location>
        <begin position="639"/>
        <end position="650"/>
    </location>
</feature>
<feature type="active site" evidence="2">
    <location>
        <position position="386"/>
    </location>
</feature>
<gene>
    <name evidence="5" type="ORF">SEUCBS140593_008915</name>
</gene>
<dbReference type="Proteomes" id="UP001642482">
    <property type="component" value="Unassembled WGS sequence"/>
</dbReference>
<feature type="compositionally biased region" description="Low complexity" evidence="3">
    <location>
        <begin position="959"/>
        <end position="974"/>
    </location>
</feature>
<feature type="compositionally biased region" description="Acidic residues" evidence="3">
    <location>
        <begin position="936"/>
        <end position="953"/>
    </location>
</feature>
<keyword evidence="2" id="KW-0788">Thiol protease</keyword>
<feature type="region of interest" description="Disordered" evidence="3">
    <location>
        <begin position="1"/>
        <end position="57"/>
    </location>
</feature>
<name>A0ABP0CQH8_9PEZI</name>
<feature type="compositionally biased region" description="Basic and acidic residues" evidence="3">
    <location>
        <begin position="1043"/>
        <end position="1127"/>
    </location>
</feature>